<name>A0A378JN55_9GAMM</name>
<proteinExistence type="predicted"/>
<organism evidence="1 2">
    <name type="scientific">Legionella gratiana</name>
    <dbReference type="NCBI Taxonomy" id="45066"/>
    <lineage>
        <taxon>Bacteria</taxon>
        <taxon>Pseudomonadati</taxon>
        <taxon>Pseudomonadota</taxon>
        <taxon>Gammaproteobacteria</taxon>
        <taxon>Legionellales</taxon>
        <taxon>Legionellaceae</taxon>
        <taxon>Legionella</taxon>
    </lineage>
</organism>
<dbReference type="Proteomes" id="UP000254476">
    <property type="component" value="Unassembled WGS sequence"/>
</dbReference>
<reference evidence="1 2" key="1">
    <citation type="submission" date="2018-06" db="EMBL/GenBank/DDBJ databases">
        <authorList>
            <consortium name="Pathogen Informatics"/>
            <person name="Doyle S."/>
        </authorList>
    </citation>
    <scope>NUCLEOTIDE SEQUENCE [LARGE SCALE GENOMIC DNA]</scope>
    <source>
        <strain evidence="1 2">NCTC12388</strain>
    </source>
</reference>
<dbReference type="EMBL" id="UGOB01000001">
    <property type="protein sequence ID" value="STX46190.1"/>
    <property type="molecule type" value="Genomic_DNA"/>
</dbReference>
<dbReference type="AlphaFoldDB" id="A0A378JN55"/>
<evidence type="ECO:0000313" key="1">
    <source>
        <dbReference type="EMBL" id="STX46190.1"/>
    </source>
</evidence>
<gene>
    <name evidence="1" type="ORF">NCTC12388_02949</name>
</gene>
<sequence length="48" mass="5510">MPLMSLNERYPVKLVPSESGIRSIYTGSSFKIGIVRYKKLPYFLEETA</sequence>
<evidence type="ECO:0000313" key="2">
    <source>
        <dbReference type="Proteomes" id="UP000254476"/>
    </source>
</evidence>
<protein>
    <submittedName>
        <fullName evidence="1">Uncharacterized protein</fullName>
    </submittedName>
</protein>
<accession>A0A378JN55</accession>